<evidence type="ECO:0000313" key="6">
    <source>
        <dbReference type="EMBL" id="GHD55016.1"/>
    </source>
</evidence>
<comment type="caution">
    <text evidence="6">The sequence shown here is derived from an EMBL/GenBank/DDBJ whole genome shotgun (WGS) entry which is preliminary data.</text>
</comment>
<dbReference type="PROSITE" id="PS00080">
    <property type="entry name" value="MULTICOPPER_OXIDASE2"/>
    <property type="match status" value="1"/>
</dbReference>
<dbReference type="GO" id="GO:0005507">
    <property type="term" value="F:copper ion binding"/>
    <property type="evidence" value="ECO:0007669"/>
    <property type="project" value="InterPro"/>
</dbReference>
<sequence>MTHGLATRRNVLTGIAATTALAGLPTGAFARKPKIEIEATTREIEVGGKLVKRLALKGPQGMDGLRMKKGDDFAVRLTNRLSEETLIHWHGLILPPSQDGVPGISAPPIPPGGSAEYDFPLVQAGTYWMHSHVGLQEQLGLAMPLILEDPDDPLRDLQEVVLFLEDFTFKDPYEILKTLRLGGMMAMEHQHDHTMKGHAHSMAESMKLAAEKMKMGGGKMDPSKPDLNDVDYDAYLANSRTLQDPEVVKVEANAKVRVRIINGGASTNFHISAGGRTARLIAVDGEPVAPIDDTVFPISIAQRLDLLVDVPAGAAVPILAQREGDTARTGLILAAPGASVAKVSDNADKAAGAMGVELETRLVTAAPLPPRPISAELTSSLTGNMQRYVWIIDGAPYPRNKPLVVTTGQRTAVRIRNETGMSHPMHLHGHVFQVIEIGGLPVDGAVRDTVLVPPMSNVMIAFDADNPGNWAYHCHNLYHMEAGMFSYLAYVPAT</sequence>
<dbReference type="Pfam" id="PF07731">
    <property type="entry name" value="Cu-oxidase_2"/>
    <property type="match status" value="1"/>
</dbReference>
<keyword evidence="7" id="KW-1185">Reference proteome</keyword>
<dbReference type="PANTHER" id="PTHR11709">
    <property type="entry name" value="MULTI-COPPER OXIDASE"/>
    <property type="match status" value="1"/>
</dbReference>
<dbReference type="PROSITE" id="PS51318">
    <property type="entry name" value="TAT"/>
    <property type="match status" value="1"/>
</dbReference>
<dbReference type="Pfam" id="PF00394">
    <property type="entry name" value="Cu-oxidase"/>
    <property type="match status" value="1"/>
</dbReference>
<reference evidence="6" key="1">
    <citation type="journal article" date="2014" name="Int. J. Syst. Evol. Microbiol.">
        <title>Complete genome sequence of Corynebacterium casei LMG S-19264T (=DSM 44701T), isolated from a smear-ripened cheese.</title>
        <authorList>
            <consortium name="US DOE Joint Genome Institute (JGI-PGF)"/>
            <person name="Walter F."/>
            <person name="Albersmeier A."/>
            <person name="Kalinowski J."/>
            <person name="Ruckert C."/>
        </authorList>
    </citation>
    <scope>NUCLEOTIDE SEQUENCE</scope>
    <source>
        <strain evidence="6">KCTC 42651</strain>
    </source>
</reference>
<accession>A0A918XTI4</accession>
<dbReference type="CDD" id="cd13865">
    <property type="entry name" value="CuRO_1_LCC_like_3"/>
    <property type="match status" value="1"/>
</dbReference>
<proteinExistence type="predicted"/>
<dbReference type="InterPro" id="IPR011707">
    <property type="entry name" value="Cu-oxidase-like_N"/>
</dbReference>
<evidence type="ECO:0000259" key="4">
    <source>
        <dbReference type="Pfam" id="PF07731"/>
    </source>
</evidence>
<feature type="domain" description="Plastocyanin-like" evidence="4">
    <location>
        <begin position="377"/>
        <end position="488"/>
    </location>
</feature>
<dbReference type="EMBL" id="BMZS01000008">
    <property type="protein sequence ID" value="GHD55016.1"/>
    <property type="molecule type" value="Genomic_DNA"/>
</dbReference>
<dbReference type="InterPro" id="IPR011706">
    <property type="entry name" value="Cu-oxidase_C"/>
</dbReference>
<evidence type="ECO:0000259" key="3">
    <source>
        <dbReference type="Pfam" id="PF00394"/>
    </source>
</evidence>
<gene>
    <name evidence="6" type="ORF">GCM10017083_33370</name>
</gene>
<dbReference type="Proteomes" id="UP000630353">
    <property type="component" value="Unassembled WGS sequence"/>
</dbReference>
<dbReference type="InterPro" id="IPR001117">
    <property type="entry name" value="Cu-oxidase_2nd"/>
</dbReference>
<reference evidence="6" key="2">
    <citation type="submission" date="2020-09" db="EMBL/GenBank/DDBJ databases">
        <authorList>
            <person name="Sun Q."/>
            <person name="Kim S."/>
        </authorList>
    </citation>
    <scope>NUCLEOTIDE SEQUENCE</scope>
    <source>
        <strain evidence="6">KCTC 42651</strain>
    </source>
</reference>
<dbReference type="InterPro" id="IPR045087">
    <property type="entry name" value="Cu-oxidase_fam"/>
</dbReference>
<feature type="domain" description="Plastocyanin-like" evidence="5">
    <location>
        <begin position="65"/>
        <end position="151"/>
    </location>
</feature>
<dbReference type="GO" id="GO:0016491">
    <property type="term" value="F:oxidoreductase activity"/>
    <property type="evidence" value="ECO:0007669"/>
    <property type="project" value="UniProtKB-KW"/>
</dbReference>
<protein>
    <submittedName>
        <fullName evidence="6">Multicopper oxidase</fullName>
    </submittedName>
</protein>
<dbReference type="PROSITE" id="PS00079">
    <property type="entry name" value="MULTICOPPER_OXIDASE1"/>
    <property type="match status" value="1"/>
</dbReference>
<organism evidence="6 7">
    <name type="scientific">Thalassobaculum fulvum</name>
    <dbReference type="NCBI Taxonomy" id="1633335"/>
    <lineage>
        <taxon>Bacteria</taxon>
        <taxon>Pseudomonadati</taxon>
        <taxon>Pseudomonadota</taxon>
        <taxon>Alphaproteobacteria</taxon>
        <taxon>Rhodospirillales</taxon>
        <taxon>Thalassobaculaceae</taxon>
        <taxon>Thalassobaculum</taxon>
    </lineage>
</organism>
<dbReference type="PANTHER" id="PTHR11709:SF2">
    <property type="entry name" value="MULTICOPPER OXIDASE LPR1"/>
    <property type="match status" value="1"/>
</dbReference>
<dbReference type="InterPro" id="IPR002355">
    <property type="entry name" value="Cu_oxidase_Cu_BS"/>
</dbReference>
<evidence type="ECO:0000256" key="2">
    <source>
        <dbReference type="ARBA" id="ARBA00023002"/>
    </source>
</evidence>
<evidence type="ECO:0000256" key="1">
    <source>
        <dbReference type="ARBA" id="ARBA00022723"/>
    </source>
</evidence>
<name>A0A918XTI4_9PROT</name>
<dbReference type="InterPro" id="IPR008972">
    <property type="entry name" value="Cupredoxin"/>
</dbReference>
<dbReference type="InterPro" id="IPR033138">
    <property type="entry name" value="Cu_oxidase_CS"/>
</dbReference>
<dbReference type="AlphaFoldDB" id="A0A918XTI4"/>
<evidence type="ECO:0000313" key="7">
    <source>
        <dbReference type="Proteomes" id="UP000630353"/>
    </source>
</evidence>
<dbReference type="InterPro" id="IPR006311">
    <property type="entry name" value="TAT_signal"/>
</dbReference>
<feature type="domain" description="Plastocyanin-like" evidence="3">
    <location>
        <begin position="160"/>
        <end position="310"/>
    </location>
</feature>
<evidence type="ECO:0000259" key="5">
    <source>
        <dbReference type="Pfam" id="PF07732"/>
    </source>
</evidence>
<dbReference type="Gene3D" id="2.60.40.420">
    <property type="entry name" value="Cupredoxins - blue copper proteins"/>
    <property type="match status" value="3"/>
</dbReference>
<dbReference type="Pfam" id="PF07732">
    <property type="entry name" value="Cu-oxidase_3"/>
    <property type="match status" value="1"/>
</dbReference>
<keyword evidence="2" id="KW-0560">Oxidoreductase</keyword>
<dbReference type="InterPro" id="IPR034279">
    <property type="entry name" value="CuRO_3_CopA"/>
</dbReference>
<keyword evidence="1" id="KW-0479">Metal-binding</keyword>
<dbReference type="CDD" id="cd13896">
    <property type="entry name" value="CuRO_3_CopA"/>
    <property type="match status" value="1"/>
</dbReference>
<dbReference type="SUPFAM" id="SSF49503">
    <property type="entry name" value="Cupredoxins"/>
    <property type="match status" value="3"/>
</dbReference>
<dbReference type="RefSeq" id="WP_189991685.1">
    <property type="nucleotide sequence ID" value="NZ_BMZS01000008.1"/>
</dbReference>